<protein>
    <recommendedName>
        <fullName evidence="2">tetrahydrofolate synthase</fullName>
        <ecNumber evidence="2">6.3.2.17</ecNumber>
    </recommendedName>
    <alternativeName>
        <fullName evidence="8">Tetrahydrofolylpolyglutamate synthase</fullName>
    </alternativeName>
</protein>
<dbReference type="SUPFAM" id="SSF53623">
    <property type="entry name" value="MurD-like peptide ligases, catalytic domain"/>
    <property type="match status" value="1"/>
</dbReference>
<dbReference type="PANTHER" id="PTHR11136">
    <property type="entry name" value="FOLYLPOLYGLUTAMATE SYNTHASE-RELATED"/>
    <property type="match status" value="1"/>
</dbReference>
<dbReference type="PROSITE" id="PS01012">
    <property type="entry name" value="FOLYLPOLYGLU_SYNT_2"/>
    <property type="match status" value="1"/>
</dbReference>
<dbReference type="Proteomes" id="UP001518925">
    <property type="component" value="Unassembled WGS sequence"/>
</dbReference>
<gene>
    <name evidence="13" type="ORF">JR050_19055</name>
</gene>
<keyword evidence="7" id="KW-0460">Magnesium</keyword>
<reference evidence="13 14" key="1">
    <citation type="submission" date="2021-02" db="EMBL/GenBank/DDBJ databases">
        <title>Bacillus sp. RD4P76, an endophyte from a halophyte.</title>
        <authorList>
            <person name="Sun J.-Q."/>
        </authorList>
    </citation>
    <scope>NUCLEOTIDE SEQUENCE [LARGE SCALE GENOMIC DNA]</scope>
    <source>
        <strain evidence="13 14">RD4P76</strain>
    </source>
</reference>
<evidence type="ECO:0000256" key="6">
    <source>
        <dbReference type="ARBA" id="ARBA00022840"/>
    </source>
</evidence>
<dbReference type="Gene3D" id="3.90.190.20">
    <property type="entry name" value="Mur ligase, C-terminal domain"/>
    <property type="match status" value="1"/>
</dbReference>
<dbReference type="SUPFAM" id="SSF53244">
    <property type="entry name" value="MurD-like peptide ligases, peptide-binding domain"/>
    <property type="match status" value="1"/>
</dbReference>
<evidence type="ECO:0000256" key="10">
    <source>
        <dbReference type="PIRNR" id="PIRNR001563"/>
    </source>
</evidence>
<dbReference type="EC" id="6.3.2.17" evidence="2"/>
<dbReference type="PIRSF" id="PIRSF001563">
    <property type="entry name" value="Folylpolyglu_synth"/>
    <property type="match status" value="1"/>
</dbReference>
<evidence type="ECO:0000256" key="1">
    <source>
        <dbReference type="ARBA" id="ARBA00008276"/>
    </source>
</evidence>
<evidence type="ECO:0000313" key="13">
    <source>
        <dbReference type="EMBL" id="MBM6619765.1"/>
    </source>
</evidence>
<dbReference type="Pfam" id="PF02875">
    <property type="entry name" value="Mur_ligase_C"/>
    <property type="match status" value="1"/>
</dbReference>
<dbReference type="InterPro" id="IPR004101">
    <property type="entry name" value="Mur_ligase_C"/>
</dbReference>
<dbReference type="NCBIfam" id="TIGR01499">
    <property type="entry name" value="folC"/>
    <property type="match status" value="1"/>
</dbReference>
<keyword evidence="6 10" id="KW-0067">ATP-binding</keyword>
<dbReference type="Gene3D" id="3.40.1190.10">
    <property type="entry name" value="Mur-like, catalytic domain"/>
    <property type="match status" value="1"/>
</dbReference>
<dbReference type="InterPro" id="IPR036615">
    <property type="entry name" value="Mur_ligase_C_dom_sf"/>
</dbReference>
<comment type="catalytic activity">
    <reaction evidence="9">
        <text>(6S)-5,6,7,8-tetrahydrofolyl-(gamma-L-Glu)(n) + L-glutamate + ATP = (6S)-5,6,7,8-tetrahydrofolyl-(gamma-L-Glu)(n+1) + ADP + phosphate + H(+)</text>
        <dbReference type="Rhea" id="RHEA:10580"/>
        <dbReference type="Rhea" id="RHEA-COMP:14738"/>
        <dbReference type="Rhea" id="RHEA-COMP:14740"/>
        <dbReference type="ChEBI" id="CHEBI:15378"/>
        <dbReference type="ChEBI" id="CHEBI:29985"/>
        <dbReference type="ChEBI" id="CHEBI:30616"/>
        <dbReference type="ChEBI" id="CHEBI:43474"/>
        <dbReference type="ChEBI" id="CHEBI:141005"/>
        <dbReference type="ChEBI" id="CHEBI:456216"/>
        <dbReference type="EC" id="6.3.2.17"/>
    </reaction>
</comment>
<dbReference type="InterPro" id="IPR013221">
    <property type="entry name" value="Mur_ligase_cen"/>
</dbReference>
<dbReference type="PROSITE" id="PS01011">
    <property type="entry name" value="FOLYLPOLYGLU_SYNT_1"/>
    <property type="match status" value="1"/>
</dbReference>
<comment type="caution">
    <text evidence="13">The sequence shown here is derived from an EMBL/GenBank/DDBJ whole genome shotgun (WGS) entry which is preliminary data.</text>
</comment>
<dbReference type="RefSeq" id="WP_204205284.1">
    <property type="nucleotide sequence ID" value="NZ_JAFELM010000044.1"/>
</dbReference>
<organism evidence="13 14">
    <name type="scientific">Bacillus suaedaesalsae</name>
    <dbReference type="NCBI Taxonomy" id="2810349"/>
    <lineage>
        <taxon>Bacteria</taxon>
        <taxon>Bacillati</taxon>
        <taxon>Bacillota</taxon>
        <taxon>Bacilli</taxon>
        <taxon>Bacillales</taxon>
        <taxon>Bacillaceae</taxon>
        <taxon>Bacillus</taxon>
    </lineage>
</organism>
<dbReference type="InterPro" id="IPR036565">
    <property type="entry name" value="Mur-like_cat_sf"/>
</dbReference>
<name>A0ABS2DMN4_9BACI</name>
<accession>A0ABS2DMN4</accession>
<keyword evidence="14" id="KW-1185">Reference proteome</keyword>
<evidence type="ECO:0000256" key="9">
    <source>
        <dbReference type="ARBA" id="ARBA00047493"/>
    </source>
</evidence>
<evidence type="ECO:0000259" key="12">
    <source>
        <dbReference type="Pfam" id="PF08245"/>
    </source>
</evidence>
<proteinExistence type="inferred from homology"/>
<keyword evidence="3 10" id="KW-0436">Ligase</keyword>
<feature type="domain" description="Mur ligase central" evidence="12">
    <location>
        <begin position="46"/>
        <end position="273"/>
    </location>
</feature>
<evidence type="ECO:0000259" key="11">
    <source>
        <dbReference type="Pfam" id="PF02875"/>
    </source>
</evidence>
<feature type="domain" description="Mur ligase C-terminal" evidence="11">
    <location>
        <begin position="301"/>
        <end position="418"/>
    </location>
</feature>
<evidence type="ECO:0000313" key="14">
    <source>
        <dbReference type="Proteomes" id="UP001518925"/>
    </source>
</evidence>
<dbReference type="InterPro" id="IPR018109">
    <property type="entry name" value="Folylpolyglutamate_synth_CS"/>
</dbReference>
<dbReference type="EMBL" id="JAFELM010000044">
    <property type="protein sequence ID" value="MBM6619765.1"/>
    <property type="molecule type" value="Genomic_DNA"/>
</dbReference>
<sequence length="433" mass="48830">MNMTYNEAIDWIHSRLRLGIKPGLSRMEWMMERLGHPERNIRAIHVAGTNGKGSTVSYIRSILQEAGYLVGTFTSPYIEQFNERISVNEVPISNEEIAILASKIKPLSDELENTELGGPTEFEIITAMSLYYFGKMNPMDFVVYEVGLGGRFDSTNIIYPLVTVITTVGLDHTAILGDTIEQIAFEKAGIIKSGVPVVTGVHQEEALQVISKIAKEHNAAEYIFGKDFFVYNQQSTEKGETFTFQSERSNSRDLQITMKGSHQVLNASLAIKAVEYLQTYFSVHITEADIRDGLEKMFWVGRFEKLCEKPLIYVDGAHNPEGVNELVKTVKSHLNGKSITTLFSALQDKKLDDMIKGIDEISDNVVFTSFDFPRAASAEQLRTMFPEKKYESIQNYKQAIDSILLKLDEDQVLLITGSLYFISEVRKYILKKG</sequence>
<dbReference type="PANTHER" id="PTHR11136:SF0">
    <property type="entry name" value="DIHYDROFOLATE SYNTHETASE-RELATED"/>
    <property type="match status" value="1"/>
</dbReference>
<evidence type="ECO:0000256" key="7">
    <source>
        <dbReference type="ARBA" id="ARBA00022842"/>
    </source>
</evidence>
<evidence type="ECO:0000256" key="5">
    <source>
        <dbReference type="ARBA" id="ARBA00022741"/>
    </source>
</evidence>
<evidence type="ECO:0000256" key="3">
    <source>
        <dbReference type="ARBA" id="ARBA00022598"/>
    </source>
</evidence>
<comment type="similarity">
    <text evidence="1 10">Belongs to the folylpolyglutamate synthase family.</text>
</comment>
<dbReference type="InterPro" id="IPR001645">
    <property type="entry name" value="Folylpolyglutamate_synth"/>
</dbReference>
<evidence type="ECO:0000256" key="2">
    <source>
        <dbReference type="ARBA" id="ARBA00013025"/>
    </source>
</evidence>
<dbReference type="Pfam" id="PF08245">
    <property type="entry name" value="Mur_ligase_M"/>
    <property type="match status" value="1"/>
</dbReference>
<evidence type="ECO:0000256" key="8">
    <source>
        <dbReference type="ARBA" id="ARBA00030592"/>
    </source>
</evidence>
<keyword evidence="5 10" id="KW-0547">Nucleotide-binding</keyword>
<evidence type="ECO:0000256" key="4">
    <source>
        <dbReference type="ARBA" id="ARBA00022723"/>
    </source>
</evidence>
<keyword evidence="4" id="KW-0479">Metal-binding</keyword>